<dbReference type="PANTHER" id="PTHR34109:SF1">
    <property type="entry name" value="VOC DOMAIN-CONTAINING PROTEIN"/>
    <property type="match status" value="1"/>
</dbReference>
<dbReference type="PROSITE" id="PS51819">
    <property type="entry name" value="VOC"/>
    <property type="match status" value="1"/>
</dbReference>
<dbReference type="Proteomes" id="UP001185659">
    <property type="component" value="Unassembled WGS sequence"/>
</dbReference>
<dbReference type="InterPro" id="IPR037523">
    <property type="entry name" value="VOC_core"/>
</dbReference>
<dbReference type="PANTHER" id="PTHR34109">
    <property type="entry name" value="BNAUNNG04460D PROTEIN-RELATED"/>
    <property type="match status" value="1"/>
</dbReference>
<comment type="caution">
    <text evidence="2">The sequence shown here is derived from an EMBL/GenBank/DDBJ whole genome shotgun (WGS) entry which is preliminary data.</text>
</comment>
<name>A0ABU4AFS2_9HYPH</name>
<keyword evidence="3" id="KW-1185">Reference proteome</keyword>
<dbReference type="RefSeq" id="WP_317560312.1">
    <property type="nucleotide sequence ID" value="NZ_JAWLIP010000001.1"/>
</dbReference>
<evidence type="ECO:0000313" key="3">
    <source>
        <dbReference type="Proteomes" id="UP001185659"/>
    </source>
</evidence>
<sequence length="140" mass="15524">MSETSVTVDEDQELPKVQGGVAPYLMVDGASKAATFYEQAFAATEIHRHPEDESGRTMHIHLLIHGGSIMLSDAYPEYGLPLREHSGYTLTLAVEDVDGWWSRAVGAGVEVVMPLERMFWGDRYGQIRDPFGVNWAITGK</sequence>
<accession>A0ABU4AFS2</accession>
<proteinExistence type="predicted"/>
<evidence type="ECO:0000313" key="2">
    <source>
        <dbReference type="EMBL" id="MDV6225088.1"/>
    </source>
</evidence>
<keyword evidence="2" id="KW-0560">Oxidoreductase</keyword>
<organism evidence="2 3">
    <name type="scientific">Nitratireductor aquimarinus</name>
    <dbReference type="NCBI Taxonomy" id="889300"/>
    <lineage>
        <taxon>Bacteria</taxon>
        <taxon>Pseudomonadati</taxon>
        <taxon>Pseudomonadota</taxon>
        <taxon>Alphaproteobacteria</taxon>
        <taxon>Hyphomicrobiales</taxon>
        <taxon>Phyllobacteriaceae</taxon>
        <taxon>Nitratireductor</taxon>
    </lineage>
</organism>
<reference evidence="2 3" key="1">
    <citation type="submission" date="2023-10" db="EMBL/GenBank/DDBJ databases">
        <authorList>
            <person name="Venkata Ramana C."/>
            <person name="Sasikala C."/>
            <person name="Dhurka M."/>
        </authorList>
    </citation>
    <scope>NUCLEOTIDE SEQUENCE [LARGE SCALE GENOMIC DNA]</scope>
    <source>
        <strain evidence="2 3">KCTC 32151</strain>
    </source>
</reference>
<dbReference type="EMBL" id="JAWLIP010000001">
    <property type="protein sequence ID" value="MDV6225088.1"/>
    <property type="molecule type" value="Genomic_DNA"/>
</dbReference>
<protein>
    <submittedName>
        <fullName evidence="2">Glyoxalase/bleomycin resistance/extradiol dioxygenase family protein</fullName>
    </submittedName>
</protein>
<dbReference type="Pfam" id="PF00903">
    <property type="entry name" value="Glyoxalase"/>
    <property type="match status" value="1"/>
</dbReference>
<feature type="domain" description="VOC" evidence="1">
    <location>
        <begin position="17"/>
        <end position="140"/>
    </location>
</feature>
<dbReference type="InterPro" id="IPR029068">
    <property type="entry name" value="Glyas_Bleomycin-R_OHBP_Dase"/>
</dbReference>
<dbReference type="InterPro" id="IPR004360">
    <property type="entry name" value="Glyas_Fos-R_dOase_dom"/>
</dbReference>
<evidence type="ECO:0000259" key="1">
    <source>
        <dbReference type="PROSITE" id="PS51819"/>
    </source>
</evidence>
<dbReference type="GO" id="GO:0051213">
    <property type="term" value="F:dioxygenase activity"/>
    <property type="evidence" value="ECO:0007669"/>
    <property type="project" value="UniProtKB-KW"/>
</dbReference>
<keyword evidence="2" id="KW-0223">Dioxygenase</keyword>
<dbReference type="Gene3D" id="3.10.180.10">
    <property type="entry name" value="2,3-Dihydroxybiphenyl 1,2-Dioxygenase, domain 1"/>
    <property type="match status" value="1"/>
</dbReference>
<gene>
    <name evidence="2" type="ORF">R2G56_02210</name>
</gene>
<dbReference type="CDD" id="cd07246">
    <property type="entry name" value="VOC_like"/>
    <property type="match status" value="1"/>
</dbReference>
<dbReference type="SUPFAM" id="SSF54593">
    <property type="entry name" value="Glyoxalase/Bleomycin resistance protein/Dihydroxybiphenyl dioxygenase"/>
    <property type="match status" value="1"/>
</dbReference>